<dbReference type="PANTHER" id="PTHR43480:SF1">
    <property type="entry name" value="ACYL-[ACYL-CARRIER-PROTEIN]--UDP-N-ACETYLGLUCOSAMINE O-ACYLTRANSFERASE, MITOCHONDRIAL-RELATED"/>
    <property type="match status" value="1"/>
</dbReference>
<evidence type="ECO:0000313" key="10">
    <source>
        <dbReference type="EMBL" id="AVD71615.1"/>
    </source>
</evidence>
<gene>
    <name evidence="8" type="primary">lpxA</name>
    <name evidence="10" type="ORF">CAY53_09145</name>
</gene>
<evidence type="ECO:0000256" key="3">
    <source>
        <dbReference type="ARBA" id="ARBA00022556"/>
    </source>
</evidence>
<dbReference type="RefSeq" id="WP_104936861.1">
    <property type="nucleotide sequence ID" value="NZ_CP021255.1"/>
</dbReference>
<dbReference type="NCBIfam" id="TIGR01852">
    <property type="entry name" value="lipid_A_lpxA"/>
    <property type="match status" value="1"/>
</dbReference>
<keyword evidence="6 8" id="KW-0443">Lipid metabolism</keyword>
<dbReference type="InterPro" id="IPR001451">
    <property type="entry name" value="Hexapep"/>
</dbReference>
<dbReference type="GO" id="GO:0016020">
    <property type="term" value="C:membrane"/>
    <property type="evidence" value="ECO:0007669"/>
    <property type="project" value="GOC"/>
</dbReference>
<comment type="function">
    <text evidence="8">Involved in the biosynthesis of lipid A, a phosphorylated glycolipid that anchors the lipopolysaccharide to the outer membrane of the cell.</text>
</comment>
<comment type="subunit">
    <text evidence="8">Homotrimer.</text>
</comment>
<keyword evidence="2 8" id="KW-0444">Lipid biosynthesis</keyword>
<name>A0A2L1GPJ7_9BACT</name>
<dbReference type="EC" id="2.3.1.129" evidence="8"/>
<dbReference type="Pfam" id="PF13720">
    <property type="entry name" value="Acetyltransf_11"/>
    <property type="match status" value="1"/>
</dbReference>
<dbReference type="GO" id="GO:0009245">
    <property type="term" value="P:lipid A biosynthetic process"/>
    <property type="evidence" value="ECO:0007669"/>
    <property type="project" value="UniProtKB-UniRule"/>
</dbReference>
<keyword evidence="4 8" id="KW-0808">Transferase</keyword>
<keyword evidence="1 8" id="KW-0963">Cytoplasm</keyword>
<dbReference type="InterPro" id="IPR011004">
    <property type="entry name" value="Trimer_LpxA-like_sf"/>
</dbReference>
<dbReference type="InterPro" id="IPR029098">
    <property type="entry name" value="Acetyltransf_C"/>
</dbReference>
<accession>A0A2L1GPJ7</accession>
<dbReference type="HAMAP" id="MF_00387">
    <property type="entry name" value="LpxA"/>
    <property type="match status" value="1"/>
</dbReference>
<dbReference type="InterPro" id="IPR018357">
    <property type="entry name" value="Hexapep_transf_CS"/>
</dbReference>
<dbReference type="GO" id="GO:0008780">
    <property type="term" value="F:acyl-[acyl-carrier-protein]-UDP-N-acetylglucosamine O-acyltransferase activity"/>
    <property type="evidence" value="ECO:0007669"/>
    <property type="project" value="UniProtKB-UniRule"/>
</dbReference>
<comment type="pathway">
    <text evidence="8">Glycolipid biosynthesis; lipid IV(A) biosynthesis; lipid IV(A) from (3R)-3-hydroxytetradecanoyl-[acyl-carrier-protein] and UDP-N-acetyl-alpha-D-glucosamine: step 1/6.</text>
</comment>
<feature type="domain" description="UDP N-acetylglucosamine O-acyltransferase C-terminal" evidence="9">
    <location>
        <begin position="175"/>
        <end position="258"/>
    </location>
</feature>
<dbReference type="AlphaFoldDB" id="A0A2L1GPJ7"/>
<protein>
    <recommendedName>
        <fullName evidence="8">Acyl-[acyl-carrier-protein]--UDP-N-acetylglucosamine O-acyltransferase</fullName>
        <shortName evidence="8">UDP-N-acetylglucosamine acyltransferase</shortName>
        <ecNumber evidence="8">2.3.1.129</ecNumber>
    </recommendedName>
</protein>
<dbReference type="NCBIfam" id="NF003657">
    <property type="entry name" value="PRK05289.1"/>
    <property type="match status" value="1"/>
</dbReference>
<keyword evidence="5 8" id="KW-0677">Repeat</keyword>
<evidence type="ECO:0000256" key="4">
    <source>
        <dbReference type="ARBA" id="ARBA00022679"/>
    </source>
</evidence>
<evidence type="ECO:0000256" key="7">
    <source>
        <dbReference type="ARBA" id="ARBA00023315"/>
    </source>
</evidence>
<organism evidence="10 11">
    <name type="scientific">Desulfobulbus oralis</name>
    <dbReference type="NCBI Taxonomy" id="1986146"/>
    <lineage>
        <taxon>Bacteria</taxon>
        <taxon>Pseudomonadati</taxon>
        <taxon>Thermodesulfobacteriota</taxon>
        <taxon>Desulfobulbia</taxon>
        <taxon>Desulfobulbales</taxon>
        <taxon>Desulfobulbaceae</taxon>
        <taxon>Desulfobulbus</taxon>
    </lineage>
</organism>
<dbReference type="KEGG" id="deo:CAY53_09145"/>
<comment type="subcellular location">
    <subcellularLocation>
        <location evidence="8">Cytoplasm</location>
    </subcellularLocation>
</comment>
<reference evidence="10 11" key="1">
    <citation type="journal article" date="2018" name="MBio">
        <title>Insights into the evolution of host association through the isolation and characterization of a novel human periodontal pathobiont, Desulfobulbus oralis.</title>
        <authorList>
            <person name="Cross K.L."/>
            <person name="Chirania P."/>
            <person name="Xiong W."/>
            <person name="Beall C.J."/>
            <person name="Elkins J.G."/>
            <person name="Giannone R.J."/>
            <person name="Griffen A.L."/>
            <person name="Guss A.M."/>
            <person name="Hettich R.L."/>
            <person name="Joshi S.S."/>
            <person name="Mokrzan E.M."/>
            <person name="Martin R.K."/>
            <person name="Zhulin I.B."/>
            <person name="Leys E.J."/>
            <person name="Podar M."/>
        </authorList>
    </citation>
    <scope>NUCLEOTIDE SEQUENCE [LARGE SCALE GENOMIC DNA]</scope>
    <source>
        <strain evidence="10 11">ORNL</strain>
    </source>
</reference>
<dbReference type="Gene3D" id="2.160.10.10">
    <property type="entry name" value="Hexapeptide repeat proteins"/>
    <property type="match status" value="1"/>
</dbReference>
<dbReference type="UniPathway" id="UPA00359">
    <property type="reaction ID" value="UER00477"/>
</dbReference>
<dbReference type="Pfam" id="PF00132">
    <property type="entry name" value="Hexapep"/>
    <property type="match status" value="2"/>
</dbReference>
<dbReference type="InterPro" id="IPR010137">
    <property type="entry name" value="Lipid_A_LpxA"/>
</dbReference>
<comment type="catalytic activity">
    <reaction evidence="8">
        <text>a (3R)-hydroxyacyl-[ACP] + UDP-N-acetyl-alpha-D-glucosamine = a UDP-3-O-[(3R)-3-hydroxyacyl]-N-acetyl-alpha-D-glucosamine + holo-[ACP]</text>
        <dbReference type="Rhea" id="RHEA:67812"/>
        <dbReference type="Rhea" id="RHEA-COMP:9685"/>
        <dbReference type="Rhea" id="RHEA-COMP:9945"/>
        <dbReference type="ChEBI" id="CHEBI:57705"/>
        <dbReference type="ChEBI" id="CHEBI:64479"/>
        <dbReference type="ChEBI" id="CHEBI:78827"/>
        <dbReference type="ChEBI" id="CHEBI:173225"/>
        <dbReference type="EC" id="2.3.1.129"/>
    </reaction>
</comment>
<dbReference type="SUPFAM" id="SSF51161">
    <property type="entry name" value="Trimeric LpxA-like enzymes"/>
    <property type="match status" value="1"/>
</dbReference>
<evidence type="ECO:0000256" key="2">
    <source>
        <dbReference type="ARBA" id="ARBA00022516"/>
    </source>
</evidence>
<evidence type="ECO:0000313" key="11">
    <source>
        <dbReference type="Proteomes" id="UP000239867"/>
    </source>
</evidence>
<keyword evidence="3 8" id="KW-0441">Lipid A biosynthesis</keyword>
<dbReference type="Gene3D" id="1.20.1180.10">
    <property type="entry name" value="Udp N-acetylglucosamine O-acyltransferase, C-terminal domain"/>
    <property type="match status" value="1"/>
</dbReference>
<dbReference type="OrthoDB" id="9807278at2"/>
<keyword evidence="11" id="KW-1185">Reference proteome</keyword>
<keyword evidence="7 8" id="KW-0012">Acyltransferase</keyword>
<proteinExistence type="inferred from homology"/>
<dbReference type="PANTHER" id="PTHR43480">
    <property type="entry name" value="ACYL-[ACYL-CARRIER-PROTEIN]--UDP-N-ACETYLGLUCOSAMINE O-ACYLTRANSFERASE"/>
    <property type="match status" value="1"/>
</dbReference>
<evidence type="ECO:0000259" key="9">
    <source>
        <dbReference type="Pfam" id="PF13720"/>
    </source>
</evidence>
<evidence type="ECO:0000256" key="8">
    <source>
        <dbReference type="HAMAP-Rule" id="MF_00387"/>
    </source>
</evidence>
<dbReference type="EMBL" id="CP021255">
    <property type="protein sequence ID" value="AVD71615.1"/>
    <property type="molecule type" value="Genomic_DNA"/>
</dbReference>
<dbReference type="PROSITE" id="PS00101">
    <property type="entry name" value="HEXAPEP_TRANSFERASES"/>
    <property type="match status" value="1"/>
</dbReference>
<dbReference type="CDD" id="cd03351">
    <property type="entry name" value="LbH_UDP-GlcNAc_AT"/>
    <property type="match status" value="1"/>
</dbReference>
<evidence type="ECO:0000256" key="6">
    <source>
        <dbReference type="ARBA" id="ARBA00023098"/>
    </source>
</evidence>
<evidence type="ECO:0000256" key="5">
    <source>
        <dbReference type="ARBA" id="ARBA00022737"/>
    </source>
</evidence>
<comment type="similarity">
    <text evidence="8">Belongs to the transferase hexapeptide repeat family. LpxA subfamily.</text>
</comment>
<dbReference type="Proteomes" id="UP000239867">
    <property type="component" value="Chromosome"/>
</dbReference>
<dbReference type="GO" id="GO:0005737">
    <property type="term" value="C:cytoplasm"/>
    <property type="evidence" value="ECO:0007669"/>
    <property type="project" value="UniProtKB-SubCell"/>
</dbReference>
<sequence length="265" mass="28889">MSIHATAIIDPRAEVDSSVQIEPYVVVKGPVRIGANTRIGSHAVLSGRTTIGRDNLIGSFSSIGMPPQDLHYKGEPTEVIIGNGNQIREYVSIHRGTATGKGRTRIGNHCMIMSYCHIAHDCELGDHVIMANLATLAGHVELGDHTNLGGLVAVHQFCRVGAYTFVGGMSGIGLDVPPYVLMEGIRNQMRISGINKIGLRRAGMSRGLIAQLDEAFRILFRSPQLLLKDALHKLETEMADCPEVQYMVEFFKTSKRGVAKRTTDD</sequence>
<dbReference type="InterPro" id="IPR037157">
    <property type="entry name" value="Acetyltransf_C_sf"/>
</dbReference>
<evidence type="ECO:0000256" key="1">
    <source>
        <dbReference type="ARBA" id="ARBA00022490"/>
    </source>
</evidence>
<dbReference type="PIRSF" id="PIRSF000456">
    <property type="entry name" value="UDP-GlcNAc_acltr"/>
    <property type="match status" value="1"/>
</dbReference>